<evidence type="ECO:0000259" key="11">
    <source>
        <dbReference type="PROSITE" id="PS51199"/>
    </source>
</evidence>
<dbReference type="InterPro" id="IPR007694">
    <property type="entry name" value="DNA_helicase_DnaB-like_C"/>
</dbReference>
<dbReference type="InterPro" id="IPR016136">
    <property type="entry name" value="DNA_helicase_N/primase_C"/>
</dbReference>
<dbReference type="SUPFAM" id="SSF52540">
    <property type="entry name" value="P-loop containing nucleoside triphosphate hydrolases"/>
    <property type="match status" value="1"/>
</dbReference>
<evidence type="ECO:0000256" key="2">
    <source>
        <dbReference type="ARBA" id="ARBA00022705"/>
    </source>
</evidence>
<dbReference type="Proteomes" id="UP000032522">
    <property type="component" value="Unassembled WGS sequence"/>
</dbReference>
<accession>A0A0D8BVW8</accession>
<comment type="caution">
    <text evidence="12">The sequence shown here is derived from an EMBL/GenBank/DDBJ whole genome shotgun (WGS) entry which is preliminary data.</text>
</comment>
<keyword evidence="5" id="KW-0347">Helicase</keyword>
<keyword evidence="7" id="KW-0238">DNA-binding</keyword>
<dbReference type="GO" id="GO:0016787">
    <property type="term" value="F:hydrolase activity"/>
    <property type="evidence" value="ECO:0007669"/>
    <property type="project" value="UniProtKB-KW"/>
</dbReference>
<gene>
    <name evidence="12" type="ORF">LG52_5</name>
</gene>
<evidence type="ECO:0000256" key="5">
    <source>
        <dbReference type="ARBA" id="ARBA00022806"/>
    </source>
</evidence>
<evidence type="ECO:0000256" key="1">
    <source>
        <dbReference type="ARBA" id="ARBA00008428"/>
    </source>
</evidence>
<proteinExistence type="inferred from homology"/>
<comment type="catalytic activity">
    <reaction evidence="10">
        <text>ATP + H2O = ADP + phosphate + H(+)</text>
        <dbReference type="Rhea" id="RHEA:13065"/>
        <dbReference type="ChEBI" id="CHEBI:15377"/>
        <dbReference type="ChEBI" id="CHEBI:15378"/>
        <dbReference type="ChEBI" id="CHEBI:30616"/>
        <dbReference type="ChEBI" id="CHEBI:43474"/>
        <dbReference type="ChEBI" id="CHEBI:456216"/>
        <dbReference type="EC" id="5.6.2.3"/>
    </reaction>
</comment>
<dbReference type="RefSeq" id="WP_044730435.1">
    <property type="nucleotide sequence ID" value="NZ_JYBP01000003.1"/>
</dbReference>
<dbReference type="GO" id="GO:0005524">
    <property type="term" value="F:ATP binding"/>
    <property type="evidence" value="ECO:0007669"/>
    <property type="project" value="UniProtKB-KW"/>
</dbReference>
<dbReference type="PANTHER" id="PTHR30153">
    <property type="entry name" value="REPLICATIVE DNA HELICASE DNAB"/>
    <property type="match status" value="1"/>
</dbReference>
<reference evidence="12 13" key="1">
    <citation type="submission" date="2015-01" db="EMBL/GenBank/DDBJ databases">
        <authorList>
            <person name="Filippidou S."/>
            <person name="Jeanneret N."/>
            <person name="Russel-Delif L."/>
            <person name="Junier T."/>
            <person name="Wunderlin T."/>
            <person name="Molina V."/>
            <person name="Johnson S.L."/>
            <person name="Davenport K.W."/>
            <person name="Chain P.S."/>
            <person name="Dorador C."/>
            <person name="Junier P."/>
        </authorList>
    </citation>
    <scope>NUCLEOTIDE SEQUENCE [LARGE SCALE GENOMIC DNA]</scope>
    <source>
        <strain evidence="12 13">Et7/4</strain>
    </source>
</reference>
<comment type="similarity">
    <text evidence="1">Belongs to the helicase family. DnaB subfamily.</text>
</comment>
<evidence type="ECO:0000256" key="4">
    <source>
        <dbReference type="ARBA" id="ARBA00022801"/>
    </source>
</evidence>
<evidence type="ECO:0000256" key="6">
    <source>
        <dbReference type="ARBA" id="ARBA00022840"/>
    </source>
</evidence>
<dbReference type="AlphaFoldDB" id="A0A0D8BVW8"/>
<keyword evidence="8" id="KW-0413">Isomerase</keyword>
<dbReference type="PROSITE" id="PS51199">
    <property type="entry name" value="SF4_HELICASE"/>
    <property type="match status" value="1"/>
</dbReference>
<feature type="domain" description="SF4 helicase" evidence="11">
    <location>
        <begin position="181"/>
        <end position="451"/>
    </location>
</feature>
<dbReference type="Gene3D" id="3.40.50.300">
    <property type="entry name" value="P-loop containing nucleotide triphosphate hydrolases"/>
    <property type="match status" value="1"/>
</dbReference>
<dbReference type="PANTHER" id="PTHR30153:SF2">
    <property type="entry name" value="REPLICATIVE DNA HELICASE"/>
    <property type="match status" value="1"/>
</dbReference>
<keyword evidence="4" id="KW-0378">Hydrolase</keyword>
<dbReference type="PATRIC" id="fig|1462.6.peg.111"/>
<dbReference type="GO" id="GO:0003677">
    <property type="term" value="F:DNA binding"/>
    <property type="evidence" value="ECO:0007669"/>
    <property type="project" value="UniProtKB-KW"/>
</dbReference>
<dbReference type="Pfam" id="PF03796">
    <property type="entry name" value="DnaB_C"/>
    <property type="match status" value="1"/>
</dbReference>
<evidence type="ECO:0000256" key="9">
    <source>
        <dbReference type="ARBA" id="ARBA00044969"/>
    </source>
</evidence>
<evidence type="ECO:0000256" key="10">
    <source>
        <dbReference type="ARBA" id="ARBA00048954"/>
    </source>
</evidence>
<dbReference type="EC" id="5.6.2.3" evidence="9"/>
<dbReference type="InterPro" id="IPR036185">
    <property type="entry name" value="DNA_heli_DnaB-like_N_sf"/>
</dbReference>
<dbReference type="InterPro" id="IPR027417">
    <property type="entry name" value="P-loop_NTPase"/>
</dbReference>
<evidence type="ECO:0000313" key="12">
    <source>
        <dbReference type="EMBL" id="KJE28265.1"/>
    </source>
</evidence>
<evidence type="ECO:0000313" key="13">
    <source>
        <dbReference type="Proteomes" id="UP000032522"/>
    </source>
</evidence>
<dbReference type="InterPro" id="IPR007693">
    <property type="entry name" value="DNA_helicase_DnaB-like_N"/>
</dbReference>
<name>A0A0D8BVW8_GEOKU</name>
<keyword evidence="6" id="KW-0067">ATP-binding</keyword>
<dbReference type="GO" id="GO:0005829">
    <property type="term" value="C:cytosol"/>
    <property type="evidence" value="ECO:0007669"/>
    <property type="project" value="TreeGrafter"/>
</dbReference>
<dbReference type="GO" id="GO:0006260">
    <property type="term" value="P:DNA replication"/>
    <property type="evidence" value="ECO:0007669"/>
    <property type="project" value="UniProtKB-KW"/>
</dbReference>
<keyword evidence="2" id="KW-0235">DNA replication</keyword>
<dbReference type="EMBL" id="JYBP01000003">
    <property type="protein sequence ID" value="KJE28265.1"/>
    <property type="molecule type" value="Genomic_DNA"/>
</dbReference>
<dbReference type="Gene3D" id="1.10.860.10">
    <property type="entry name" value="DNAb Helicase, Chain A"/>
    <property type="match status" value="1"/>
</dbReference>
<protein>
    <recommendedName>
        <fullName evidence="9">DNA 5'-3' helicase</fullName>
        <ecNumber evidence="9">5.6.2.3</ecNumber>
    </recommendedName>
</protein>
<evidence type="ECO:0000256" key="3">
    <source>
        <dbReference type="ARBA" id="ARBA00022741"/>
    </source>
</evidence>
<evidence type="ECO:0000256" key="7">
    <source>
        <dbReference type="ARBA" id="ARBA00023125"/>
    </source>
</evidence>
<keyword evidence="3" id="KW-0547">Nucleotide-binding</keyword>
<dbReference type="GO" id="GO:0043139">
    <property type="term" value="F:5'-3' DNA helicase activity"/>
    <property type="evidence" value="ECO:0007669"/>
    <property type="project" value="UniProtKB-EC"/>
</dbReference>
<sequence>MTQRIPSKELIHRAGSERALLSICLNKPEELIVASSNGLLPDMFAVDGHKYIYMAMNYLYSKGEQLDPISILNVYTDDRAKQAIEELGGVDYIEALKTTPVANNTKLFVEHIIQASARREVYETALKVADEAIKAKDKDLSEYLMGVESKFRDITLEYQVSQEVVPIGEGVAERLKQRLLNPQEVIGLKTGWRKFDKLTQGLKAGELTIVGARSKTGKSVTLLNWSRKISVEDKVPALYIDTEMFTEEQQDRLLAMLSRVPEVEIKNGMFGRDTINGKARDKIARLQEASRMLKEAPFYHVYLPHFTPEKIVALARKYQVEYGIGLLVFDYIKLPSSGGYVGEKEYQALGYLTSTLKDIAGTLQIPVVSAVQLNRGAVKAEEIDESMIAGSDRILQLANRVCFLRWKTEEERALSAGNQRFKIAFQRGGASNLDEIDIDFKTEILLQEEVS</sequence>
<dbReference type="SUPFAM" id="SSF48024">
    <property type="entry name" value="N-terminal domain of DnaB helicase"/>
    <property type="match status" value="1"/>
</dbReference>
<dbReference type="Pfam" id="PF00772">
    <property type="entry name" value="DnaB"/>
    <property type="match status" value="1"/>
</dbReference>
<organism evidence="12 13">
    <name type="scientific">Geobacillus kaustophilus</name>
    <dbReference type="NCBI Taxonomy" id="1462"/>
    <lineage>
        <taxon>Bacteria</taxon>
        <taxon>Bacillati</taxon>
        <taxon>Bacillota</taxon>
        <taxon>Bacilli</taxon>
        <taxon>Bacillales</taxon>
        <taxon>Anoxybacillaceae</taxon>
        <taxon>Geobacillus</taxon>
        <taxon>Geobacillus thermoleovorans group</taxon>
    </lineage>
</organism>
<evidence type="ECO:0000256" key="8">
    <source>
        <dbReference type="ARBA" id="ARBA00023235"/>
    </source>
</evidence>